<name>A0A9D5AY43_PEA</name>
<feature type="domain" description="F-box" evidence="1">
    <location>
        <begin position="8"/>
        <end position="48"/>
    </location>
</feature>
<dbReference type="Gene3D" id="1.20.1280.50">
    <property type="match status" value="1"/>
</dbReference>
<dbReference type="SMART" id="SM00256">
    <property type="entry name" value="FBOX"/>
    <property type="match status" value="1"/>
</dbReference>
<dbReference type="EMBL" id="JAMSHJ010000003">
    <property type="protein sequence ID" value="KAI5428572.1"/>
    <property type="molecule type" value="Genomic_DNA"/>
</dbReference>
<dbReference type="Proteomes" id="UP001058974">
    <property type="component" value="Chromosome 3"/>
</dbReference>
<dbReference type="AlphaFoldDB" id="A0A9D5AY43"/>
<organism evidence="2 3">
    <name type="scientific">Pisum sativum</name>
    <name type="common">Garden pea</name>
    <name type="synonym">Lathyrus oleraceus</name>
    <dbReference type="NCBI Taxonomy" id="3888"/>
    <lineage>
        <taxon>Eukaryota</taxon>
        <taxon>Viridiplantae</taxon>
        <taxon>Streptophyta</taxon>
        <taxon>Embryophyta</taxon>
        <taxon>Tracheophyta</taxon>
        <taxon>Spermatophyta</taxon>
        <taxon>Magnoliopsida</taxon>
        <taxon>eudicotyledons</taxon>
        <taxon>Gunneridae</taxon>
        <taxon>Pentapetalae</taxon>
        <taxon>rosids</taxon>
        <taxon>fabids</taxon>
        <taxon>Fabales</taxon>
        <taxon>Fabaceae</taxon>
        <taxon>Papilionoideae</taxon>
        <taxon>50 kb inversion clade</taxon>
        <taxon>NPAAA clade</taxon>
        <taxon>Hologalegina</taxon>
        <taxon>IRL clade</taxon>
        <taxon>Fabeae</taxon>
        <taxon>Lathyrus</taxon>
    </lineage>
</organism>
<evidence type="ECO:0000313" key="3">
    <source>
        <dbReference type="Proteomes" id="UP001058974"/>
    </source>
</evidence>
<dbReference type="Gramene" id="Psat03G0353400-T1">
    <property type="protein sequence ID" value="KAI5428572.1"/>
    <property type="gene ID" value="KIW84_033534"/>
</dbReference>
<dbReference type="SUPFAM" id="SSF81383">
    <property type="entry name" value="F-box domain"/>
    <property type="match status" value="1"/>
</dbReference>
<comment type="caution">
    <text evidence="2">The sequence shown here is derived from an EMBL/GenBank/DDBJ whole genome shotgun (WGS) entry which is preliminary data.</text>
</comment>
<dbReference type="InterPro" id="IPR001810">
    <property type="entry name" value="F-box_dom"/>
</dbReference>
<dbReference type="PANTHER" id="PTHR31672:SF13">
    <property type="entry name" value="F-BOX PROTEIN CPR30-LIKE"/>
    <property type="match status" value="1"/>
</dbReference>
<dbReference type="InterPro" id="IPR036047">
    <property type="entry name" value="F-box-like_dom_sf"/>
</dbReference>
<proteinExistence type="predicted"/>
<dbReference type="PANTHER" id="PTHR31672">
    <property type="entry name" value="BNACNNG10540D PROTEIN"/>
    <property type="match status" value="1"/>
</dbReference>
<reference evidence="2 3" key="1">
    <citation type="journal article" date="2022" name="Nat. Genet.">
        <title>Improved pea reference genome and pan-genome highlight genomic features and evolutionary characteristics.</title>
        <authorList>
            <person name="Yang T."/>
            <person name="Liu R."/>
            <person name="Luo Y."/>
            <person name="Hu S."/>
            <person name="Wang D."/>
            <person name="Wang C."/>
            <person name="Pandey M.K."/>
            <person name="Ge S."/>
            <person name="Xu Q."/>
            <person name="Li N."/>
            <person name="Li G."/>
            <person name="Huang Y."/>
            <person name="Saxena R.K."/>
            <person name="Ji Y."/>
            <person name="Li M."/>
            <person name="Yan X."/>
            <person name="He Y."/>
            <person name="Liu Y."/>
            <person name="Wang X."/>
            <person name="Xiang C."/>
            <person name="Varshney R.K."/>
            <person name="Ding H."/>
            <person name="Gao S."/>
            <person name="Zong X."/>
        </authorList>
    </citation>
    <scope>NUCLEOTIDE SEQUENCE [LARGE SCALE GENOMIC DNA]</scope>
    <source>
        <strain evidence="2 3">cv. Zhongwan 6</strain>
    </source>
</reference>
<evidence type="ECO:0000313" key="2">
    <source>
        <dbReference type="EMBL" id="KAI5428572.1"/>
    </source>
</evidence>
<keyword evidence="3" id="KW-1185">Reference proteome</keyword>
<sequence>MAPLPKFFPNDLVGEILSALPVKSILRFRCVSKYYDNLVSDPTFVKFHLKRSSTRNPHFILMASHISGESPYGSDDEWDVEEAFIPYSLCSLIENPSFAVEVDPYYVVKNNEYGLIGSCNGLICFAGVYITREYYEYWFRLWNPATRKTSPNFGFLRLFHNSPNCTSSIDDGYYKFYFGCDD</sequence>
<protein>
    <recommendedName>
        <fullName evidence="1">F-box domain-containing protein</fullName>
    </recommendedName>
</protein>
<gene>
    <name evidence="2" type="ORF">KIW84_033534</name>
</gene>
<evidence type="ECO:0000259" key="1">
    <source>
        <dbReference type="SMART" id="SM00256"/>
    </source>
</evidence>
<dbReference type="Pfam" id="PF00646">
    <property type="entry name" value="F-box"/>
    <property type="match status" value="1"/>
</dbReference>
<accession>A0A9D5AY43</accession>
<dbReference type="InterPro" id="IPR050796">
    <property type="entry name" value="SCF_F-box_component"/>
</dbReference>